<protein>
    <recommendedName>
        <fullName evidence="3">Integral membrane protein</fullName>
    </recommendedName>
</protein>
<dbReference type="KEGG" id="ccac:CcaHIS019_0200100"/>
<sequence length="425" mass="47805">MSSRRESPSRHVRSIRDAPVRFQPSMREGGRPGTLWMCPGDTIINYSTTWHVFYASGMQLTCCPPCYNSYATGSTLPFAVEELAASRCMFHTKRAQALLLAGETVGLTAYFRIRTRTKDCPGPIDCTRTAGITWYRAINGPVGMLCCEACFEDHVKANAWAARFERVTDPPEGTAMCGFALESVRDGYIKLAPDHWDEWRRLVDRRRVVRPCTSSDVKAGTRKWYTITPAITGLVVCEACYLDKVTPSRFATHFVPYVVGNPNDLYMCDFSSLYFVFPFVVADETNAWGKFQTAASRVMDCAMAQMNGGRQQFWGLAPGLMGRESDWDVCEKCYASLFEPYGFDRFLQPRPPSNASRRAGVLARQCSMCPRAPRKTEMLARLQEAAYAGVFSHFSDWARRAAGARHHERLEGLCYTSGEEVRRAS</sequence>
<accession>A0AA48IES6</accession>
<organism evidence="1 2">
    <name type="scientific">Cutaneotrichosporon cavernicola</name>
    <dbReference type="NCBI Taxonomy" id="279322"/>
    <lineage>
        <taxon>Eukaryota</taxon>
        <taxon>Fungi</taxon>
        <taxon>Dikarya</taxon>
        <taxon>Basidiomycota</taxon>
        <taxon>Agaricomycotina</taxon>
        <taxon>Tremellomycetes</taxon>
        <taxon>Trichosporonales</taxon>
        <taxon>Trichosporonaceae</taxon>
        <taxon>Cutaneotrichosporon</taxon>
    </lineage>
</organism>
<dbReference type="GeneID" id="85492519"/>
<name>A0AA48IES6_9TREE</name>
<gene>
    <name evidence="1" type="ORF">CcaverHIS019_0200100</name>
</gene>
<dbReference type="AlphaFoldDB" id="A0AA48IES6"/>
<dbReference type="EMBL" id="AP028213">
    <property type="protein sequence ID" value="BEI88648.1"/>
    <property type="molecule type" value="Genomic_DNA"/>
</dbReference>
<evidence type="ECO:0000313" key="1">
    <source>
        <dbReference type="EMBL" id="BEI88648.1"/>
    </source>
</evidence>
<evidence type="ECO:0000313" key="2">
    <source>
        <dbReference type="Proteomes" id="UP001233271"/>
    </source>
</evidence>
<dbReference type="RefSeq" id="XP_060453914.1">
    <property type="nucleotide sequence ID" value="XM_060596974.1"/>
</dbReference>
<keyword evidence="2" id="KW-1185">Reference proteome</keyword>
<dbReference type="Proteomes" id="UP001233271">
    <property type="component" value="Chromosome 2"/>
</dbReference>
<evidence type="ECO:0008006" key="3">
    <source>
        <dbReference type="Google" id="ProtNLM"/>
    </source>
</evidence>
<proteinExistence type="predicted"/>
<reference evidence="1" key="1">
    <citation type="journal article" date="2023" name="BMC Genomics">
        <title>Chromosome-level genome assemblies of Cutaneotrichosporon spp. (Trichosporonales, Basidiomycota) reveal imbalanced evolution between nucleotide sequences and chromosome synteny.</title>
        <authorList>
            <person name="Kobayashi Y."/>
            <person name="Kayamori A."/>
            <person name="Aoki K."/>
            <person name="Shiwa Y."/>
            <person name="Matsutani M."/>
            <person name="Fujita N."/>
            <person name="Sugita T."/>
            <person name="Iwasaki W."/>
            <person name="Tanaka N."/>
            <person name="Takashima M."/>
        </authorList>
    </citation>
    <scope>NUCLEOTIDE SEQUENCE</scope>
    <source>
        <strain evidence="1">HIS019</strain>
    </source>
</reference>